<dbReference type="Proteomes" id="UP000054314">
    <property type="component" value="Unassembled WGS sequence"/>
</dbReference>
<dbReference type="EMBL" id="AXCZ01000269">
    <property type="protein sequence ID" value="KGM08672.1"/>
    <property type="molecule type" value="Genomic_DNA"/>
</dbReference>
<comment type="caution">
    <text evidence="2">The sequence shown here is derived from an EMBL/GenBank/DDBJ whole genome shotgun (WGS) entry which is preliminary data.</text>
</comment>
<dbReference type="RefSeq" id="WP_035062733.1">
    <property type="nucleotide sequence ID" value="NZ_AXCZ01000269.1"/>
</dbReference>
<organism evidence="2 3">
    <name type="scientific">Cellulomonas bogoriensis 69B4 = DSM 16987</name>
    <dbReference type="NCBI Taxonomy" id="1386082"/>
    <lineage>
        <taxon>Bacteria</taxon>
        <taxon>Bacillati</taxon>
        <taxon>Actinomycetota</taxon>
        <taxon>Actinomycetes</taxon>
        <taxon>Micrococcales</taxon>
        <taxon>Cellulomonadaceae</taxon>
        <taxon>Cellulomonas</taxon>
    </lineage>
</organism>
<feature type="compositionally biased region" description="Acidic residues" evidence="1">
    <location>
        <begin position="239"/>
        <end position="254"/>
    </location>
</feature>
<dbReference type="AlphaFoldDB" id="A0A0A0BLX0"/>
<accession>A0A0A0BLX0</accession>
<keyword evidence="3" id="KW-1185">Reference proteome</keyword>
<dbReference type="InterPro" id="IPR021391">
    <property type="entry name" value="DUF3027"/>
</dbReference>
<feature type="compositionally biased region" description="Low complexity" evidence="1">
    <location>
        <begin position="255"/>
        <end position="275"/>
    </location>
</feature>
<feature type="region of interest" description="Disordered" evidence="1">
    <location>
        <begin position="212"/>
        <end position="275"/>
    </location>
</feature>
<evidence type="ECO:0008006" key="4">
    <source>
        <dbReference type="Google" id="ProtNLM"/>
    </source>
</evidence>
<dbReference type="OrthoDB" id="3210158at2"/>
<proteinExistence type="predicted"/>
<gene>
    <name evidence="2" type="ORF">N869_09680</name>
</gene>
<dbReference type="Pfam" id="PF11228">
    <property type="entry name" value="DUF3027"/>
    <property type="match status" value="1"/>
</dbReference>
<name>A0A0A0BLX0_9CELL</name>
<evidence type="ECO:0000256" key="1">
    <source>
        <dbReference type="SAM" id="MobiDB-lite"/>
    </source>
</evidence>
<sequence length="275" mass="29244">MPAATKDTVLASAVDLARRAAEEVAGQADLVGEHLGLVVEGERLVSHRFATTQKGYRGWRWTVTVARPPRGRKPSVCEVELLPGDDAVLAPAWVPWADRVKPGDLGPGDVLPYQVDDERLEHGYEATGDADSDAVAMFELGLGRERVLSRRGRSMAAERWYTGDHGPTAPHAVAASAPCSSCAFLLLMAGSLRTEFGVCANEWSPDDGRVVSMDHGCGAHSQTDVEAQPSEWPAPPPGDELEVVQEPTAEEPTAEEPAAQEPAAEDPAAQVPAGE</sequence>
<protein>
    <recommendedName>
        <fullName evidence="4">DUF3027 domain-containing protein</fullName>
    </recommendedName>
</protein>
<evidence type="ECO:0000313" key="2">
    <source>
        <dbReference type="EMBL" id="KGM08672.1"/>
    </source>
</evidence>
<evidence type="ECO:0000313" key="3">
    <source>
        <dbReference type="Proteomes" id="UP000054314"/>
    </source>
</evidence>
<reference evidence="2 3" key="1">
    <citation type="submission" date="2013-08" db="EMBL/GenBank/DDBJ databases">
        <title>Genome sequencing of Cellulomonas bogoriensis 69B4.</title>
        <authorList>
            <person name="Chen F."/>
            <person name="Li Y."/>
            <person name="Wang G."/>
        </authorList>
    </citation>
    <scope>NUCLEOTIDE SEQUENCE [LARGE SCALE GENOMIC DNA]</scope>
    <source>
        <strain evidence="2 3">69B4</strain>
    </source>
</reference>